<feature type="region of interest" description="Disordered" evidence="10">
    <location>
        <begin position="1"/>
        <end position="109"/>
    </location>
</feature>
<feature type="region of interest" description="Disordered" evidence="10">
    <location>
        <begin position="376"/>
        <end position="398"/>
    </location>
</feature>
<keyword evidence="4" id="KW-0808">Transferase</keyword>
<dbReference type="GO" id="GO:0007200">
    <property type="term" value="P:phospholipase C-activating G protein-coupled receptor signaling pathway"/>
    <property type="evidence" value="ECO:0007669"/>
    <property type="project" value="InterPro"/>
</dbReference>
<feature type="compositionally biased region" description="Low complexity" evidence="10">
    <location>
        <begin position="99"/>
        <end position="108"/>
    </location>
</feature>
<accession>A0A1X0P0E2</accession>
<dbReference type="AlphaFoldDB" id="A0A1X0P0E2"/>
<evidence type="ECO:0000313" key="13">
    <source>
        <dbReference type="Proteomes" id="UP000192257"/>
    </source>
</evidence>
<dbReference type="EC" id="2.7.1.107" evidence="3"/>
<feature type="compositionally biased region" description="Basic residues" evidence="10">
    <location>
        <begin position="83"/>
        <end position="96"/>
    </location>
</feature>
<comment type="similarity">
    <text evidence="2">Belongs to the eukaryotic diacylglycerol kinase family.</text>
</comment>
<keyword evidence="6" id="KW-0479">Metal-binding</keyword>
<feature type="compositionally biased region" description="Basic and acidic residues" evidence="10">
    <location>
        <begin position="73"/>
        <end position="82"/>
    </location>
</feature>
<dbReference type="GO" id="GO:0004143">
    <property type="term" value="F:ATP-dependent diacylglycerol kinase activity"/>
    <property type="evidence" value="ECO:0007669"/>
    <property type="project" value="UniProtKB-EC"/>
</dbReference>
<dbReference type="SUPFAM" id="SSF111331">
    <property type="entry name" value="NAD kinase/diacylglycerol kinase-like"/>
    <property type="match status" value="1"/>
</dbReference>
<keyword evidence="6" id="KW-0862">Zinc</keyword>
<feature type="compositionally biased region" description="Polar residues" evidence="10">
    <location>
        <begin position="1"/>
        <end position="11"/>
    </location>
</feature>
<evidence type="ECO:0000256" key="8">
    <source>
        <dbReference type="ARBA" id="ARBA00022840"/>
    </source>
</evidence>
<dbReference type="InterPro" id="IPR016064">
    <property type="entry name" value="NAD/diacylglycerol_kinase_sf"/>
</dbReference>
<dbReference type="InterPro" id="IPR001206">
    <property type="entry name" value="Diacylglycerol_kinase_cat_dom"/>
</dbReference>
<dbReference type="GO" id="GO:0005524">
    <property type="term" value="F:ATP binding"/>
    <property type="evidence" value="ECO:0007669"/>
    <property type="project" value="UniProtKB-KW"/>
</dbReference>
<dbReference type="EMBL" id="NBCO01000010">
    <property type="protein sequence ID" value="ORC89880.1"/>
    <property type="molecule type" value="Genomic_DNA"/>
</dbReference>
<gene>
    <name evidence="12" type="ORF">TM35_000101480</name>
</gene>
<keyword evidence="13" id="KW-1185">Reference proteome</keyword>
<dbReference type="VEuPathDB" id="TriTrypDB:TM35_000101480"/>
<feature type="non-terminal residue" evidence="12">
    <location>
        <position position="505"/>
    </location>
</feature>
<evidence type="ECO:0000313" key="12">
    <source>
        <dbReference type="EMBL" id="ORC89880.1"/>
    </source>
</evidence>
<dbReference type="GO" id="GO:0016020">
    <property type="term" value="C:membrane"/>
    <property type="evidence" value="ECO:0007669"/>
    <property type="project" value="UniProtKB-SubCell"/>
</dbReference>
<dbReference type="PANTHER" id="PTHR11255:SF54">
    <property type="entry name" value="DIACYLGLYCEROL KINASE THETA"/>
    <property type="match status" value="1"/>
</dbReference>
<dbReference type="OrthoDB" id="242257at2759"/>
<feature type="compositionally biased region" description="Low complexity" evidence="10">
    <location>
        <begin position="213"/>
        <end position="230"/>
    </location>
</feature>
<keyword evidence="6" id="KW-0863">Zinc-finger</keyword>
<dbReference type="PANTHER" id="PTHR11255">
    <property type="entry name" value="DIACYLGLYCEROL KINASE"/>
    <property type="match status" value="1"/>
</dbReference>
<evidence type="ECO:0000256" key="10">
    <source>
        <dbReference type="SAM" id="MobiDB-lite"/>
    </source>
</evidence>
<dbReference type="Pfam" id="PF00781">
    <property type="entry name" value="DAGK_cat"/>
    <property type="match status" value="1"/>
</dbReference>
<evidence type="ECO:0000256" key="4">
    <source>
        <dbReference type="ARBA" id="ARBA00022679"/>
    </source>
</evidence>
<dbReference type="GO" id="GO:0008270">
    <property type="term" value="F:zinc ion binding"/>
    <property type="evidence" value="ECO:0007669"/>
    <property type="project" value="UniProtKB-KW"/>
</dbReference>
<evidence type="ECO:0000256" key="9">
    <source>
        <dbReference type="ARBA" id="ARBA00023136"/>
    </source>
</evidence>
<keyword evidence="8" id="KW-0067">ATP-binding</keyword>
<evidence type="ECO:0000256" key="2">
    <source>
        <dbReference type="ARBA" id="ARBA00009280"/>
    </source>
</evidence>
<feature type="compositionally biased region" description="Polar residues" evidence="10">
    <location>
        <begin position="61"/>
        <end position="70"/>
    </location>
</feature>
<comment type="subcellular location">
    <subcellularLocation>
        <location evidence="1">Membrane</location>
    </subcellularLocation>
</comment>
<evidence type="ECO:0000256" key="1">
    <source>
        <dbReference type="ARBA" id="ARBA00004370"/>
    </source>
</evidence>
<keyword evidence="9" id="KW-0472">Membrane</keyword>
<protein>
    <recommendedName>
        <fullName evidence="3">diacylglycerol kinase (ATP)</fullName>
        <ecNumber evidence="3">2.7.1.107</ecNumber>
    </recommendedName>
</protein>
<feature type="region of interest" description="Disordered" evidence="10">
    <location>
        <begin position="179"/>
        <end position="230"/>
    </location>
</feature>
<dbReference type="RefSeq" id="XP_028883946.1">
    <property type="nucleotide sequence ID" value="XM_029024639.1"/>
</dbReference>
<evidence type="ECO:0000259" key="11">
    <source>
        <dbReference type="PROSITE" id="PS50146"/>
    </source>
</evidence>
<keyword evidence="7 12" id="KW-0418">Kinase</keyword>
<name>A0A1X0P0E2_9TRYP</name>
<evidence type="ECO:0000256" key="5">
    <source>
        <dbReference type="ARBA" id="ARBA00022741"/>
    </source>
</evidence>
<dbReference type="GeneID" id="39984419"/>
<dbReference type="InterPro" id="IPR037607">
    <property type="entry name" value="DGK"/>
</dbReference>
<dbReference type="InterPro" id="IPR000756">
    <property type="entry name" value="Diacylglycerol_kin_accessory"/>
</dbReference>
<feature type="compositionally biased region" description="Polar residues" evidence="10">
    <location>
        <begin position="24"/>
        <end position="37"/>
    </location>
</feature>
<feature type="compositionally biased region" description="Low complexity" evidence="10">
    <location>
        <begin position="179"/>
        <end position="204"/>
    </location>
</feature>
<evidence type="ECO:0000256" key="6">
    <source>
        <dbReference type="ARBA" id="ARBA00022771"/>
    </source>
</evidence>
<evidence type="ECO:0000256" key="3">
    <source>
        <dbReference type="ARBA" id="ARBA00012133"/>
    </source>
</evidence>
<feature type="compositionally biased region" description="Low complexity" evidence="10">
    <location>
        <begin position="12"/>
        <end position="23"/>
    </location>
</feature>
<feature type="domain" description="DAGKc" evidence="11">
    <location>
        <begin position="238"/>
        <end position="367"/>
    </location>
</feature>
<reference evidence="12 13" key="1">
    <citation type="submission" date="2017-03" db="EMBL/GenBank/DDBJ databases">
        <title>An alternative strategy for trypanosome survival in the mammalian bloodstream revealed through genome and transcriptome analysis of the ubiquitous bovine parasite Trypanosoma (Megatrypanum) theileri.</title>
        <authorList>
            <person name="Kelly S."/>
            <person name="Ivens A."/>
            <person name="Mott A."/>
            <person name="O'Neill E."/>
            <person name="Emms D."/>
            <person name="Macleod O."/>
            <person name="Voorheis P."/>
            <person name="Matthews J."/>
            <person name="Matthews K."/>
            <person name="Carrington M."/>
        </authorList>
    </citation>
    <scope>NUCLEOTIDE SEQUENCE [LARGE SCALE GENOMIC DNA]</scope>
    <source>
        <strain evidence="12">Edinburgh</strain>
    </source>
</reference>
<sequence length="505" mass="55403">MISTSQSPDLNSTSSRRASGSSGHQANRTSQNVTESMYSPPEPATSENSPCKVSGAHGGTNIDSSPNFTQALEKGERSEGQRHAFHPRRGSCHRHGAISSSHRGSTSSTFVESEQEFDYVLGVVNPASGECNAAQYVLRSMRMLLGGDRVIILEDSLFANPAPLHEAIRNHAVRFIRDGNTTRGTTTGNINGNSNSNNSGSSSSDNHKKKNHNNINNNNNNNNRNGTINIGSSRNVFSGVEKRGTIIVSGGDGTVSFVMEQLDVVRDLIEKSILTSKEEEEESEPYQTGLMNGRGGMGMQFILPAVAVLALGTGNDYSNCVGFGGGYTQYKVSGLCCCVENPIEPLIRDAISAPAVPFDRWVAQLAPLSAIWEQQRQQQQQKKKKKTTKKDGKGESNVGISRVEGEMKLDTYAIDWNALYSSGKCLNYHFINYFSIGFDAYVLQKFDSFRKRHPRFCRTRWNNKLVYGMYGLKAAFRCTSLRSSIPAICVPQLLQKTNNNNNNNN</sequence>
<dbReference type="Pfam" id="PF00609">
    <property type="entry name" value="DAGK_acc"/>
    <property type="match status" value="1"/>
</dbReference>
<dbReference type="STRING" id="67003.A0A1X0P0E2"/>
<keyword evidence="5" id="KW-0547">Nucleotide-binding</keyword>
<dbReference type="Proteomes" id="UP000192257">
    <property type="component" value="Unassembled WGS sequence"/>
</dbReference>
<organism evidence="12 13">
    <name type="scientific">Trypanosoma theileri</name>
    <dbReference type="NCBI Taxonomy" id="67003"/>
    <lineage>
        <taxon>Eukaryota</taxon>
        <taxon>Discoba</taxon>
        <taxon>Euglenozoa</taxon>
        <taxon>Kinetoplastea</taxon>
        <taxon>Metakinetoplastina</taxon>
        <taxon>Trypanosomatida</taxon>
        <taxon>Trypanosomatidae</taxon>
        <taxon>Trypanosoma</taxon>
    </lineage>
</organism>
<proteinExistence type="inferred from homology"/>
<evidence type="ECO:0000256" key="7">
    <source>
        <dbReference type="ARBA" id="ARBA00022777"/>
    </source>
</evidence>
<comment type="caution">
    <text evidence="12">The sequence shown here is derived from an EMBL/GenBank/DDBJ whole genome shotgun (WGS) entry which is preliminary data.</text>
</comment>
<dbReference type="PROSITE" id="PS50146">
    <property type="entry name" value="DAGK"/>
    <property type="match status" value="1"/>
</dbReference>
<dbReference type="Gene3D" id="3.40.50.10330">
    <property type="entry name" value="Probable inorganic polyphosphate/atp-NAD kinase, domain 1"/>
    <property type="match status" value="1"/>
</dbReference>
<dbReference type="InterPro" id="IPR017438">
    <property type="entry name" value="ATP-NAD_kinase_N"/>
</dbReference>